<dbReference type="GO" id="GO:0004766">
    <property type="term" value="F:spermidine synthase activity"/>
    <property type="evidence" value="ECO:0007669"/>
    <property type="project" value="UniProtKB-EC"/>
</dbReference>
<evidence type="ECO:0000256" key="5">
    <source>
        <dbReference type="PROSITE-ProRule" id="PRU00354"/>
    </source>
</evidence>
<comment type="subunit">
    <text evidence="4">Homodimer or homotetramer.</text>
</comment>
<proteinExistence type="inferred from homology"/>
<dbReference type="PANTHER" id="PTHR11558">
    <property type="entry name" value="SPERMIDINE/SPERMINE SYNTHASE"/>
    <property type="match status" value="1"/>
</dbReference>
<accession>A0ABW3HR04</accession>
<feature type="binding site" evidence="4">
    <location>
        <position position="118"/>
    </location>
    <ligand>
        <name>S-methyl-5'-thioadenosine</name>
        <dbReference type="ChEBI" id="CHEBI:17509"/>
    </ligand>
</feature>
<feature type="binding site" evidence="4">
    <location>
        <position position="98"/>
    </location>
    <ligand>
        <name>spermidine</name>
        <dbReference type="ChEBI" id="CHEBI:57834"/>
    </ligand>
</feature>
<reference evidence="10" key="1">
    <citation type="journal article" date="2019" name="Int. J. Syst. Evol. Microbiol.">
        <title>The Global Catalogue of Microorganisms (GCM) 10K type strain sequencing project: providing services to taxonomists for standard genome sequencing and annotation.</title>
        <authorList>
            <consortium name="The Broad Institute Genomics Platform"/>
            <consortium name="The Broad Institute Genome Sequencing Center for Infectious Disease"/>
            <person name="Wu L."/>
            <person name="Ma J."/>
        </authorList>
    </citation>
    <scope>NUCLEOTIDE SEQUENCE [LARGE SCALE GENOMIC DNA]</scope>
    <source>
        <strain evidence="10">CCUG 59129</strain>
    </source>
</reference>
<dbReference type="EMBL" id="JBHTJZ010000011">
    <property type="protein sequence ID" value="MFD0959916.1"/>
    <property type="molecule type" value="Genomic_DNA"/>
</dbReference>
<dbReference type="Pfam" id="PF17284">
    <property type="entry name" value="Spermine_synt_N"/>
    <property type="match status" value="1"/>
</dbReference>
<name>A0ABW3HR04_9BACL</name>
<dbReference type="InterPro" id="IPR035246">
    <property type="entry name" value="Spermidine_synt_N"/>
</dbReference>
<dbReference type="CDD" id="cd02440">
    <property type="entry name" value="AdoMet_MTases"/>
    <property type="match status" value="1"/>
</dbReference>
<protein>
    <recommendedName>
        <fullName evidence="4">Polyamine aminopropyltransferase</fullName>
    </recommendedName>
    <alternativeName>
        <fullName evidence="4">Putrescine aminopropyltransferase</fullName>
        <shortName evidence="4">PAPT</shortName>
    </alternativeName>
    <alternativeName>
        <fullName evidence="4">Spermidine synthase</fullName>
        <shortName evidence="4">SPDS</shortName>
        <shortName evidence="4">SPDSY</shortName>
        <ecNumber evidence="4">2.5.1.16</ecNumber>
    </alternativeName>
</protein>
<evidence type="ECO:0000313" key="9">
    <source>
        <dbReference type="EMBL" id="MFD0959916.1"/>
    </source>
</evidence>
<dbReference type="SUPFAM" id="SSF53335">
    <property type="entry name" value="S-adenosyl-L-methionine-dependent methyltransferases"/>
    <property type="match status" value="1"/>
</dbReference>
<feature type="domain" description="PABS" evidence="8">
    <location>
        <begin position="14"/>
        <end position="247"/>
    </location>
</feature>
<evidence type="ECO:0000256" key="7">
    <source>
        <dbReference type="RuleBase" id="RU003837"/>
    </source>
</evidence>
<dbReference type="Pfam" id="PF01564">
    <property type="entry name" value="Spermine_synth"/>
    <property type="match status" value="1"/>
</dbReference>
<dbReference type="NCBIfam" id="TIGR00417">
    <property type="entry name" value="speE"/>
    <property type="match status" value="1"/>
</dbReference>
<dbReference type="InterPro" id="IPR001045">
    <property type="entry name" value="Spermi_synthase"/>
</dbReference>
<comment type="pathway">
    <text evidence="4">Amine and polyamine biosynthesis; spermidine biosynthesis; spermidine from putrescine: step 1/1.</text>
</comment>
<dbReference type="Gene3D" id="2.30.140.10">
    <property type="entry name" value="Spermidine synthase, tetramerisation domain"/>
    <property type="match status" value="1"/>
</dbReference>
<comment type="caution">
    <text evidence="9">The sequence shown here is derived from an EMBL/GenBank/DDBJ whole genome shotgun (WGS) entry which is preliminary data.</text>
</comment>
<dbReference type="InterPro" id="IPR030374">
    <property type="entry name" value="PABS"/>
</dbReference>
<evidence type="ECO:0000256" key="3">
    <source>
        <dbReference type="ARBA" id="ARBA00023115"/>
    </source>
</evidence>
<keyword evidence="4 7" id="KW-0745">Spermidine biosynthesis</keyword>
<evidence type="ECO:0000256" key="6">
    <source>
        <dbReference type="RuleBase" id="RU003836"/>
    </source>
</evidence>
<dbReference type="InterPro" id="IPR029063">
    <property type="entry name" value="SAM-dependent_MTases_sf"/>
</dbReference>
<organism evidence="9 10">
    <name type="scientific">Paenibacillus chungangensis</name>
    <dbReference type="NCBI Taxonomy" id="696535"/>
    <lineage>
        <taxon>Bacteria</taxon>
        <taxon>Bacillati</taxon>
        <taxon>Bacillota</taxon>
        <taxon>Bacilli</taxon>
        <taxon>Bacillales</taxon>
        <taxon>Paenibacillaceae</taxon>
        <taxon>Paenibacillus</taxon>
    </lineage>
</organism>
<feature type="active site" description="Proton acceptor" evidence="4 5">
    <location>
        <position position="167"/>
    </location>
</feature>
<keyword evidence="10" id="KW-1185">Reference proteome</keyword>
<comment type="catalytic activity">
    <reaction evidence="4 7">
        <text>S-adenosyl 3-(methylsulfanyl)propylamine + putrescine = S-methyl-5'-thioadenosine + spermidine + H(+)</text>
        <dbReference type="Rhea" id="RHEA:12721"/>
        <dbReference type="ChEBI" id="CHEBI:15378"/>
        <dbReference type="ChEBI" id="CHEBI:17509"/>
        <dbReference type="ChEBI" id="CHEBI:57443"/>
        <dbReference type="ChEBI" id="CHEBI:57834"/>
        <dbReference type="ChEBI" id="CHEBI:326268"/>
        <dbReference type="EC" id="2.5.1.16"/>
    </reaction>
</comment>
<dbReference type="PANTHER" id="PTHR11558:SF11">
    <property type="entry name" value="SPERMIDINE SYNTHASE"/>
    <property type="match status" value="1"/>
</dbReference>
<dbReference type="Proteomes" id="UP001596989">
    <property type="component" value="Unassembled WGS sequence"/>
</dbReference>
<dbReference type="InterPro" id="IPR037163">
    <property type="entry name" value="Spermidine_synt_N_sf"/>
</dbReference>
<gene>
    <name evidence="4 9" type="primary">speE</name>
    <name evidence="9" type="ORF">ACFQ2I_10980</name>
</gene>
<evidence type="ECO:0000259" key="8">
    <source>
        <dbReference type="PROSITE" id="PS51006"/>
    </source>
</evidence>
<dbReference type="EC" id="2.5.1.16" evidence="4"/>
<sequence length="296" mass="33592">MERLPKYLHRSQGGLWLTEDERDNLKISYRIKDVLFEEDSPYQHVMILDSHEFGPMLVLDGVVQTTSMDGHIYNEMISHVPMTVHSRPESVLIIGGGDCGVAKEVVKYEEAQRIDMVEIDEAVVRASKQYMPEVSGNLSDNRIRYHYTDGVKFVQDKCEEYDVIIVDSSDPVGPAQMLFELDFYDNLQSALKDDGLMVCQSQSPILHQEVMKQSYERIGSLFPYLGLYTAVVPTYPGGLWSFTIGSKQELPNPDELTFDKDAIYANEDLLRRCFSLPAFLQKLLDEETASLAAVDS</sequence>
<feature type="binding site" evidence="4">
    <location>
        <position position="43"/>
    </location>
    <ligand>
        <name>S-methyl-5'-thioadenosine</name>
        <dbReference type="ChEBI" id="CHEBI:17509"/>
    </ligand>
</feature>
<comment type="similarity">
    <text evidence="1 4 6">Belongs to the spermidine/spermine synthase family.</text>
</comment>
<feature type="binding site" evidence="4">
    <location>
        <begin position="167"/>
        <end position="170"/>
    </location>
    <ligand>
        <name>spermidine</name>
        <dbReference type="ChEBI" id="CHEBI:57834"/>
    </ligand>
</feature>
<dbReference type="InterPro" id="IPR030373">
    <property type="entry name" value="PABS_CS"/>
</dbReference>
<comment type="function">
    <text evidence="4">Catalyzes the irreversible transfer of a propylamine group from the amino donor S-adenosylmethioninamine (decarboxy-AdoMet) to putrescine (1,4-diaminobutane) to yield spermidine.</text>
</comment>
<evidence type="ECO:0000256" key="2">
    <source>
        <dbReference type="ARBA" id="ARBA00022679"/>
    </source>
</evidence>
<dbReference type="PROSITE" id="PS01330">
    <property type="entry name" value="PABS_1"/>
    <property type="match status" value="1"/>
</dbReference>
<feature type="binding site" evidence="4">
    <location>
        <position position="174"/>
    </location>
    <ligand>
        <name>S-methyl-5'-thioadenosine</name>
        <dbReference type="ChEBI" id="CHEBI:17509"/>
    </ligand>
</feature>
<dbReference type="RefSeq" id="WP_377564207.1">
    <property type="nucleotide sequence ID" value="NZ_JBHTJZ010000011.1"/>
</dbReference>
<dbReference type="NCBIfam" id="NF002010">
    <property type="entry name" value="PRK00811.1"/>
    <property type="match status" value="1"/>
</dbReference>
<evidence type="ECO:0000313" key="10">
    <source>
        <dbReference type="Proteomes" id="UP001596989"/>
    </source>
</evidence>
<dbReference type="Gene3D" id="3.40.50.150">
    <property type="entry name" value="Vaccinia Virus protein VP39"/>
    <property type="match status" value="1"/>
</dbReference>
<keyword evidence="2 4" id="KW-0808">Transferase</keyword>
<feature type="binding site" evidence="4">
    <location>
        <begin position="149"/>
        <end position="150"/>
    </location>
    <ligand>
        <name>S-methyl-5'-thioadenosine</name>
        <dbReference type="ChEBI" id="CHEBI:17509"/>
    </ligand>
</feature>
<dbReference type="PROSITE" id="PS51006">
    <property type="entry name" value="PABS_2"/>
    <property type="match status" value="1"/>
</dbReference>
<comment type="caution">
    <text evidence="4">Lacks conserved residue(s) required for the propagation of feature annotation.</text>
</comment>
<evidence type="ECO:0000256" key="4">
    <source>
        <dbReference type="HAMAP-Rule" id="MF_00198"/>
    </source>
</evidence>
<keyword evidence="3 4" id="KW-0620">Polyamine biosynthesis</keyword>
<dbReference type="HAMAP" id="MF_00198">
    <property type="entry name" value="Spermidine_synth"/>
    <property type="match status" value="1"/>
</dbReference>
<evidence type="ECO:0000256" key="1">
    <source>
        <dbReference type="ARBA" id="ARBA00007867"/>
    </source>
</evidence>